<gene>
    <name evidence="1" type="ORF">C4900_03940</name>
</gene>
<organism evidence="1 2">
    <name type="scientific">Acidiferrobacter thiooxydans</name>
    <dbReference type="NCBI Taxonomy" id="163359"/>
    <lineage>
        <taxon>Bacteria</taxon>
        <taxon>Pseudomonadati</taxon>
        <taxon>Pseudomonadota</taxon>
        <taxon>Gammaproteobacteria</taxon>
        <taxon>Acidiferrobacterales</taxon>
        <taxon>Acidiferrobacteraceae</taxon>
        <taxon>Acidiferrobacter</taxon>
    </lineage>
</organism>
<name>A0A368HKC8_9GAMM</name>
<proteinExistence type="predicted"/>
<sequence>MGTAKTVVVLGRHDHTEAMRVAAGLTIFGHTVRLILMGGPVADTPENAVQAESLELADVQPETTVPDQGLPYLDTAALATALATAEAVISL</sequence>
<dbReference type="AlphaFoldDB" id="A0A368HKC8"/>
<protein>
    <submittedName>
        <fullName evidence="1">Uncharacterized protein</fullName>
    </submittedName>
</protein>
<dbReference type="RefSeq" id="WP_114282349.1">
    <property type="nucleotide sequence ID" value="NZ_PSYR01000001.1"/>
</dbReference>
<evidence type="ECO:0000313" key="2">
    <source>
        <dbReference type="Proteomes" id="UP000253250"/>
    </source>
</evidence>
<accession>A0A368HKC8</accession>
<dbReference type="Proteomes" id="UP000253250">
    <property type="component" value="Unassembled WGS sequence"/>
</dbReference>
<comment type="caution">
    <text evidence="1">The sequence shown here is derived from an EMBL/GenBank/DDBJ whole genome shotgun (WGS) entry which is preliminary data.</text>
</comment>
<reference evidence="1 2" key="1">
    <citation type="submission" date="2018-02" db="EMBL/GenBank/DDBJ databases">
        <title>Insights into the biology of acidophilic members of the Acidiferrobacteraceae family derived from comparative genomic analyses.</title>
        <authorList>
            <person name="Issotta F."/>
            <person name="Thyssen C."/>
            <person name="Mena C."/>
            <person name="Moya A."/>
            <person name="Bellenberg S."/>
            <person name="Sproer C."/>
            <person name="Covarrubias P.C."/>
            <person name="Sand W."/>
            <person name="Quatrini R."/>
            <person name="Vera M."/>
        </authorList>
    </citation>
    <scope>NUCLEOTIDE SEQUENCE [LARGE SCALE GENOMIC DNA]</scope>
    <source>
        <strain evidence="2">m-1</strain>
    </source>
</reference>
<dbReference type="EMBL" id="PSYR01000001">
    <property type="protein sequence ID" value="RCN58918.1"/>
    <property type="molecule type" value="Genomic_DNA"/>
</dbReference>
<keyword evidence="2" id="KW-1185">Reference proteome</keyword>
<evidence type="ECO:0000313" key="1">
    <source>
        <dbReference type="EMBL" id="RCN58918.1"/>
    </source>
</evidence>
<dbReference type="OrthoDB" id="8449024at2"/>